<comment type="caution">
    <text evidence="2">The sequence shown here is derived from an EMBL/GenBank/DDBJ whole genome shotgun (WGS) entry which is preliminary data.</text>
</comment>
<reference evidence="2 3" key="1">
    <citation type="journal article" date="2016" name="Nat. Commun.">
        <title>Thousands of microbial genomes shed light on interconnected biogeochemical processes in an aquifer system.</title>
        <authorList>
            <person name="Anantharaman K."/>
            <person name="Brown C.T."/>
            <person name="Hug L.A."/>
            <person name="Sharon I."/>
            <person name="Castelle C.J."/>
            <person name="Probst A.J."/>
            <person name="Thomas B.C."/>
            <person name="Singh A."/>
            <person name="Wilkins M.J."/>
            <person name="Karaoz U."/>
            <person name="Brodie E.L."/>
            <person name="Williams K.H."/>
            <person name="Hubbard S.S."/>
            <person name="Banfield J.F."/>
        </authorList>
    </citation>
    <scope>NUCLEOTIDE SEQUENCE [LARGE SCALE GENOMIC DNA]</scope>
</reference>
<dbReference type="Proteomes" id="UP000177177">
    <property type="component" value="Unassembled WGS sequence"/>
</dbReference>
<dbReference type="AlphaFoldDB" id="A0A1G2L0A8"/>
<evidence type="ECO:0000313" key="2">
    <source>
        <dbReference type="EMBL" id="OHA04202.1"/>
    </source>
</evidence>
<proteinExistence type="predicted"/>
<accession>A0A1G2L0A8</accession>
<sequence length="263" mass="29937">METPEIKRKKRALSSAGARQVRQQGHDDALEFALAIGLPNDYQNNPHAKKDVIDPSGDAHSVKSGQKKWQVFLYGLGRFESDDAFRVMNGVGALLAECIKAFPPTFAKYQADKISAKEKLRIHMRALSEKLSEKPRLRAFLNKSLFNGGEVNYLTVKHDGIFHVFLNQDVINVLSENLEVCNSTGRRTGEISEQKVLLRYNGINLGELEMRNDSEIHYREIRFNMIKPKVMEILFGKIPMTKKFNGKVSIYGNAPKRFGRWIQ</sequence>
<name>A0A1G2L0A8_9BACT</name>
<gene>
    <name evidence="2" type="ORF">A3C92_00405</name>
</gene>
<protein>
    <submittedName>
        <fullName evidence="2">Uncharacterized protein</fullName>
    </submittedName>
</protein>
<feature type="region of interest" description="Disordered" evidence="1">
    <location>
        <begin position="1"/>
        <end position="20"/>
    </location>
</feature>
<dbReference type="EMBL" id="MHQN01000001">
    <property type="protein sequence ID" value="OHA04202.1"/>
    <property type="molecule type" value="Genomic_DNA"/>
</dbReference>
<evidence type="ECO:0000313" key="3">
    <source>
        <dbReference type="Proteomes" id="UP000177177"/>
    </source>
</evidence>
<organism evidence="2 3">
    <name type="scientific">Candidatus Sungbacteria bacterium RIFCSPHIGHO2_02_FULL_53_17</name>
    <dbReference type="NCBI Taxonomy" id="1802275"/>
    <lineage>
        <taxon>Bacteria</taxon>
        <taxon>Candidatus Sungiibacteriota</taxon>
    </lineage>
</organism>
<evidence type="ECO:0000256" key="1">
    <source>
        <dbReference type="SAM" id="MobiDB-lite"/>
    </source>
</evidence>